<proteinExistence type="predicted"/>
<dbReference type="VEuPathDB" id="AmoebaDB:DDB_G0281817"/>
<dbReference type="KEGG" id="ddi:DDB_G0281817"/>
<feature type="transmembrane region" description="Helical" evidence="1">
    <location>
        <begin position="459"/>
        <end position="483"/>
    </location>
</feature>
<comment type="caution">
    <text evidence="2">The sequence shown here is derived from an EMBL/GenBank/DDBJ whole genome shotgun (WGS) entry which is preliminary data.</text>
</comment>
<dbReference type="FunCoup" id="Q54TF4">
    <property type="interactions" value="877"/>
</dbReference>
<keyword evidence="1" id="KW-1133">Transmembrane helix</keyword>
<keyword evidence="3" id="KW-1185">Reference proteome</keyword>
<dbReference type="InParanoid" id="Q54TF4"/>
<organism evidence="2 3">
    <name type="scientific">Dictyostelium discoideum</name>
    <name type="common">Social amoeba</name>
    <dbReference type="NCBI Taxonomy" id="44689"/>
    <lineage>
        <taxon>Eukaryota</taxon>
        <taxon>Amoebozoa</taxon>
        <taxon>Evosea</taxon>
        <taxon>Eumycetozoa</taxon>
        <taxon>Dictyostelia</taxon>
        <taxon>Dictyosteliales</taxon>
        <taxon>Dictyosteliaceae</taxon>
        <taxon>Dictyostelium</taxon>
    </lineage>
</organism>
<dbReference type="EMBL" id="AAFI02000042">
    <property type="protein sequence ID" value="EAL66670.1"/>
    <property type="molecule type" value="Genomic_DNA"/>
</dbReference>
<dbReference type="AlphaFoldDB" id="Q54TF4"/>
<dbReference type="RefSeq" id="XP_640637.1">
    <property type="nucleotide sequence ID" value="XM_635545.1"/>
</dbReference>
<sequence length="502" mass="56478">MFKKKTIGYSIQQIKSYEYNQYSIEILLDSGNYYSQNPINLYGLNISISAQNSNDLVQFLVPNINGTVSPIFIVEYPYKATSIVPTNIMIRYVTISGCNSLNVSESGCFFQGYIGVNAFLNVDIENVNFLCESLYSPYFSLSGNSRISSESNDLKNHGIKKPLSMDSSKLLKNDESSQDLEMKMVTQYFFGEQYPNDNINISFILNNCNFGSNNITNVNNNVPFVLNYDFGPIIDLTISNTIFNSFLIYRGSSIASITAGSFTMNNVSIINTKYYGSIYSFFLRFSNCRVSLNQVSISGEFDGSRSLIYSVNSLLNANQFNVELNYSSGVIMDVITLISTFAYFENSTIDLYVSSDFNTKEGNLHGNVGLFSPQMSNIYLFSNRIFSNGTSIINSLLSDVIANNNQFVFAPSSTNDFQLIVCDEANTNFYGDSSFTDLAESCQTPSDTAKQWNELRENLLSYFCGVLSMFLIFLTAFIISWIFNCRKMKKLNRINKSLKLLP</sequence>
<protein>
    <submittedName>
        <fullName evidence="2">Uncharacterized protein</fullName>
    </submittedName>
</protein>
<name>Q54TF4_DICDI</name>
<evidence type="ECO:0000313" key="3">
    <source>
        <dbReference type="Proteomes" id="UP000002195"/>
    </source>
</evidence>
<gene>
    <name evidence="2" type="ORF">DDB_G0281817</name>
</gene>
<keyword evidence="1" id="KW-0472">Membrane</keyword>
<dbReference type="GeneID" id="8623248"/>
<keyword evidence="1" id="KW-0812">Transmembrane</keyword>
<dbReference type="dictyBase" id="DDB_G0281817"/>
<accession>Q54TF4</accession>
<dbReference type="HOGENOM" id="CLU_543406_0_0_1"/>
<evidence type="ECO:0000256" key="1">
    <source>
        <dbReference type="SAM" id="Phobius"/>
    </source>
</evidence>
<evidence type="ECO:0000313" key="2">
    <source>
        <dbReference type="EMBL" id="EAL66670.1"/>
    </source>
</evidence>
<dbReference type="eggNOG" id="ENOG502RIAJ">
    <property type="taxonomic scope" value="Eukaryota"/>
</dbReference>
<dbReference type="PaxDb" id="44689-DDB0218331"/>
<reference evidence="2 3" key="1">
    <citation type="journal article" date="2005" name="Nature">
        <title>The genome of the social amoeba Dictyostelium discoideum.</title>
        <authorList>
            <consortium name="The Dictyostelium discoideum Sequencing Consortium"/>
            <person name="Eichinger L."/>
            <person name="Pachebat J.A."/>
            <person name="Glockner G."/>
            <person name="Rajandream M.A."/>
            <person name="Sucgang R."/>
            <person name="Berriman M."/>
            <person name="Song J."/>
            <person name="Olsen R."/>
            <person name="Szafranski K."/>
            <person name="Xu Q."/>
            <person name="Tunggal B."/>
            <person name="Kummerfeld S."/>
            <person name="Madera M."/>
            <person name="Konfortov B.A."/>
            <person name="Rivero F."/>
            <person name="Bankier A.T."/>
            <person name="Lehmann R."/>
            <person name="Hamlin N."/>
            <person name="Davies R."/>
            <person name="Gaudet P."/>
            <person name="Fey P."/>
            <person name="Pilcher K."/>
            <person name="Chen G."/>
            <person name="Saunders D."/>
            <person name="Sodergren E."/>
            <person name="Davis P."/>
            <person name="Kerhornou A."/>
            <person name="Nie X."/>
            <person name="Hall N."/>
            <person name="Anjard C."/>
            <person name="Hemphill L."/>
            <person name="Bason N."/>
            <person name="Farbrother P."/>
            <person name="Desany B."/>
            <person name="Just E."/>
            <person name="Morio T."/>
            <person name="Rost R."/>
            <person name="Churcher C."/>
            <person name="Cooper J."/>
            <person name="Haydock S."/>
            <person name="van Driessche N."/>
            <person name="Cronin A."/>
            <person name="Goodhead I."/>
            <person name="Muzny D."/>
            <person name="Mourier T."/>
            <person name="Pain A."/>
            <person name="Lu M."/>
            <person name="Harper D."/>
            <person name="Lindsay R."/>
            <person name="Hauser H."/>
            <person name="James K."/>
            <person name="Quiles M."/>
            <person name="Madan Babu M."/>
            <person name="Saito T."/>
            <person name="Buchrieser C."/>
            <person name="Wardroper A."/>
            <person name="Felder M."/>
            <person name="Thangavelu M."/>
            <person name="Johnson D."/>
            <person name="Knights A."/>
            <person name="Loulseged H."/>
            <person name="Mungall K."/>
            <person name="Oliver K."/>
            <person name="Price C."/>
            <person name="Quail M.A."/>
            <person name="Urushihara H."/>
            <person name="Hernandez J."/>
            <person name="Rabbinowitsch E."/>
            <person name="Steffen D."/>
            <person name="Sanders M."/>
            <person name="Ma J."/>
            <person name="Kohara Y."/>
            <person name="Sharp S."/>
            <person name="Simmonds M."/>
            <person name="Spiegler S."/>
            <person name="Tivey A."/>
            <person name="Sugano S."/>
            <person name="White B."/>
            <person name="Walker D."/>
            <person name="Woodward J."/>
            <person name="Winckler T."/>
            <person name="Tanaka Y."/>
            <person name="Shaulsky G."/>
            <person name="Schleicher M."/>
            <person name="Weinstock G."/>
            <person name="Rosenthal A."/>
            <person name="Cox E.C."/>
            <person name="Chisholm R.L."/>
            <person name="Gibbs R."/>
            <person name="Loomis W.F."/>
            <person name="Platzer M."/>
            <person name="Kay R.R."/>
            <person name="Williams J."/>
            <person name="Dear P.H."/>
            <person name="Noegel A.A."/>
            <person name="Barrell B."/>
            <person name="Kuspa A."/>
        </authorList>
    </citation>
    <scope>NUCLEOTIDE SEQUENCE [LARGE SCALE GENOMIC DNA]</scope>
    <source>
        <strain evidence="2 3">AX4</strain>
    </source>
</reference>
<dbReference type="Proteomes" id="UP000002195">
    <property type="component" value="Unassembled WGS sequence"/>
</dbReference>